<name>A0A380SZZ5_9PSED</name>
<evidence type="ECO:0000256" key="9">
    <source>
        <dbReference type="ARBA" id="ARBA00047356"/>
    </source>
</evidence>
<dbReference type="NCBIfam" id="NF008453">
    <property type="entry name" value="PRK11308.1"/>
    <property type="match status" value="2"/>
</dbReference>
<dbReference type="SMART" id="SM00382">
    <property type="entry name" value="AAA"/>
    <property type="match status" value="2"/>
</dbReference>
<evidence type="ECO:0000256" key="10">
    <source>
        <dbReference type="ARBA" id="ARBA00058018"/>
    </source>
</evidence>
<dbReference type="FunFam" id="3.40.50.300:FF:000016">
    <property type="entry name" value="Oligopeptide ABC transporter ATP-binding component"/>
    <property type="match status" value="1"/>
</dbReference>
<dbReference type="SUPFAM" id="SSF52540">
    <property type="entry name" value="P-loop containing nucleoside triphosphate hydrolases"/>
    <property type="match status" value="2"/>
</dbReference>
<evidence type="ECO:0000313" key="13">
    <source>
        <dbReference type="EMBL" id="SUQ63305.1"/>
    </source>
</evidence>
<keyword evidence="14" id="KW-1185">Reference proteome</keyword>
<dbReference type="CDD" id="cd03257">
    <property type="entry name" value="ABC_NikE_OppD_transporters"/>
    <property type="match status" value="2"/>
</dbReference>
<evidence type="ECO:0000256" key="4">
    <source>
        <dbReference type="ARBA" id="ARBA00022475"/>
    </source>
</evidence>
<dbReference type="Pfam" id="PF00005">
    <property type="entry name" value="ABC_tran"/>
    <property type="match status" value="2"/>
</dbReference>
<evidence type="ECO:0000256" key="8">
    <source>
        <dbReference type="ARBA" id="ARBA00038852"/>
    </source>
</evidence>
<reference evidence="14" key="1">
    <citation type="submission" date="2018-07" db="EMBL/GenBank/DDBJ databases">
        <authorList>
            <person name="Blom J."/>
        </authorList>
    </citation>
    <scope>NUCLEOTIDE SEQUENCE [LARGE SCALE GENOMIC DNA]</scope>
    <source>
        <strain evidence="14">CCOS 864</strain>
    </source>
</reference>
<keyword evidence="13" id="KW-0378">Hydrolase</keyword>
<dbReference type="InterPro" id="IPR050388">
    <property type="entry name" value="ABC_Ni/Peptide_Import"/>
</dbReference>
<dbReference type="AlphaFoldDB" id="A0A380SZZ5"/>
<dbReference type="Gene3D" id="3.40.50.300">
    <property type="entry name" value="P-loop containing nucleotide triphosphate hydrolases"/>
    <property type="match status" value="2"/>
</dbReference>
<evidence type="ECO:0000313" key="14">
    <source>
        <dbReference type="Proteomes" id="UP000255177"/>
    </source>
</evidence>
<dbReference type="GO" id="GO:0005524">
    <property type="term" value="F:ATP binding"/>
    <property type="evidence" value="ECO:0007669"/>
    <property type="project" value="UniProtKB-KW"/>
</dbReference>
<keyword evidence="4" id="KW-1003">Cell membrane</keyword>
<evidence type="ECO:0000259" key="12">
    <source>
        <dbReference type="PROSITE" id="PS50893"/>
    </source>
</evidence>
<evidence type="ECO:0000256" key="1">
    <source>
        <dbReference type="ARBA" id="ARBA00004417"/>
    </source>
</evidence>
<dbReference type="EC" id="7.4.2.9" evidence="8"/>
<evidence type="ECO:0000256" key="7">
    <source>
        <dbReference type="ARBA" id="ARBA00023136"/>
    </source>
</evidence>
<keyword evidence="5" id="KW-0547">Nucleotide-binding</keyword>
<dbReference type="Pfam" id="PF08352">
    <property type="entry name" value="oligo_HPY"/>
    <property type="match status" value="2"/>
</dbReference>
<keyword evidence="3" id="KW-0813">Transport</keyword>
<feature type="domain" description="ABC transporter" evidence="12">
    <location>
        <begin position="37"/>
        <end position="285"/>
    </location>
</feature>
<keyword evidence="6 13" id="KW-0067">ATP-binding</keyword>
<comment type="subcellular location">
    <subcellularLocation>
        <location evidence="1">Cell inner membrane</location>
        <topology evidence="1">Peripheral membrane protein</topology>
    </subcellularLocation>
</comment>
<comment type="function">
    <text evidence="10">Part of the ABC transporter DppABCDF involved in the uptake of various di/tripeptides. Is also involved in the uptake of phaseolotoxin, a toxic tripeptide inhibiting the enzyme ornithine carbamoyltransferase. Responsible for energy coupling to the transport system.</text>
</comment>
<dbReference type="EMBL" id="UIDD01000007">
    <property type="protein sequence ID" value="SUQ63305.1"/>
    <property type="molecule type" value="Genomic_DNA"/>
</dbReference>
<dbReference type="InterPro" id="IPR003439">
    <property type="entry name" value="ABC_transporter-like_ATP-bd"/>
</dbReference>
<dbReference type="Proteomes" id="UP000255177">
    <property type="component" value="Unassembled WGS sequence"/>
</dbReference>
<comment type="catalytic activity">
    <reaction evidence="9">
        <text>a dipeptide(out) + ATP + H2O = a dipeptide(in) + ADP + phosphate + H(+)</text>
        <dbReference type="Rhea" id="RHEA:23120"/>
        <dbReference type="ChEBI" id="CHEBI:15377"/>
        <dbReference type="ChEBI" id="CHEBI:15378"/>
        <dbReference type="ChEBI" id="CHEBI:30616"/>
        <dbReference type="ChEBI" id="CHEBI:43474"/>
        <dbReference type="ChEBI" id="CHEBI:90799"/>
        <dbReference type="ChEBI" id="CHEBI:456216"/>
        <dbReference type="EC" id="7.4.2.9"/>
    </reaction>
</comment>
<dbReference type="NCBIfam" id="TIGR01727">
    <property type="entry name" value="oligo_HPY"/>
    <property type="match status" value="1"/>
</dbReference>
<organism evidence="13 14">
    <name type="scientific">Pseudomonas wadenswilerensis</name>
    <dbReference type="NCBI Taxonomy" id="1785161"/>
    <lineage>
        <taxon>Bacteria</taxon>
        <taxon>Pseudomonadati</taxon>
        <taxon>Pseudomonadota</taxon>
        <taxon>Gammaproteobacteria</taxon>
        <taxon>Pseudomonadales</taxon>
        <taxon>Pseudomonadaceae</taxon>
        <taxon>Pseudomonas</taxon>
    </lineage>
</organism>
<dbReference type="PANTHER" id="PTHR43297:SF2">
    <property type="entry name" value="DIPEPTIDE TRANSPORT ATP-BINDING PROTEIN DPPD"/>
    <property type="match status" value="1"/>
</dbReference>
<keyword evidence="7" id="KW-0472">Membrane</keyword>
<dbReference type="GO" id="GO:0015833">
    <property type="term" value="P:peptide transport"/>
    <property type="evidence" value="ECO:0007669"/>
    <property type="project" value="InterPro"/>
</dbReference>
<evidence type="ECO:0000256" key="5">
    <source>
        <dbReference type="ARBA" id="ARBA00022741"/>
    </source>
</evidence>
<evidence type="ECO:0000256" key="6">
    <source>
        <dbReference type="ARBA" id="ARBA00022840"/>
    </source>
</evidence>
<feature type="domain" description="ABC transporter" evidence="12">
    <location>
        <begin position="361"/>
        <end position="609"/>
    </location>
</feature>
<evidence type="ECO:0000256" key="2">
    <source>
        <dbReference type="ARBA" id="ARBA00005417"/>
    </source>
</evidence>
<dbReference type="InterPro" id="IPR013563">
    <property type="entry name" value="Oligopep_ABC_C"/>
</dbReference>
<dbReference type="InterPro" id="IPR027417">
    <property type="entry name" value="P-loop_NTPase"/>
</dbReference>
<evidence type="ECO:0000256" key="11">
    <source>
        <dbReference type="ARBA" id="ARBA00065473"/>
    </source>
</evidence>
<comment type="subunit">
    <text evidence="11">The complex is composed of two ATP-binding proteins (DppD and DppF), two transmembrane proteins (DppB and DppC) and a solute-binding protein (DppA1-A5). Five orthologous SBPs (DppA1-A5) are present in P.aeruginosa, which increases the substrate specificity of the DppBCDF transporter.</text>
</comment>
<accession>A0A380SZZ5</accession>
<dbReference type="PROSITE" id="PS50893">
    <property type="entry name" value="ABC_TRANSPORTER_2"/>
    <property type="match status" value="2"/>
</dbReference>
<protein>
    <recommendedName>
        <fullName evidence="8">ABC-type dipeptide transporter</fullName>
        <ecNumber evidence="8">7.4.2.9</ecNumber>
    </recommendedName>
</protein>
<dbReference type="RefSeq" id="WP_244211917.1">
    <property type="nucleotide sequence ID" value="NZ_CBCSFG010000008.1"/>
</dbReference>
<dbReference type="GO" id="GO:0005886">
    <property type="term" value="C:plasma membrane"/>
    <property type="evidence" value="ECO:0007669"/>
    <property type="project" value="UniProtKB-SubCell"/>
</dbReference>
<comment type="similarity">
    <text evidence="2">Belongs to the ABC transporter superfamily.</text>
</comment>
<gene>
    <name evidence="13" type="ORF">CCOS864_02755</name>
</gene>
<proteinExistence type="inferred from homology"/>
<dbReference type="GO" id="GO:0016887">
    <property type="term" value="F:ATP hydrolysis activity"/>
    <property type="evidence" value="ECO:0007669"/>
    <property type="project" value="InterPro"/>
</dbReference>
<dbReference type="PROSITE" id="PS00211">
    <property type="entry name" value="ABC_TRANSPORTER_1"/>
    <property type="match status" value="2"/>
</dbReference>
<dbReference type="InterPro" id="IPR017871">
    <property type="entry name" value="ABC_transporter-like_CS"/>
</dbReference>
<dbReference type="InterPro" id="IPR003593">
    <property type="entry name" value="AAA+_ATPase"/>
</dbReference>
<evidence type="ECO:0000256" key="3">
    <source>
        <dbReference type="ARBA" id="ARBA00022448"/>
    </source>
</evidence>
<dbReference type="GO" id="GO:0055085">
    <property type="term" value="P:transmembrane transport"/>
    <property type="evidence" value="ECO:0007669"/>
    <property type="project" value="UniProtKB-ARBA"/>
</dbReference>
<dbReference type="PANTHER" id="PTHR43297">
    <property type="entry name" value="OLIGOPEPTIDE TRANSPORT ATP-BINDING PROTEIN APPD"/>
    <property type="match status" value="1"/>
</dbReference>
<sequence length="619" mass="66573">MNSYAPLAPSLASQLPQDPWPAAEPVGAGLASERPALQVQNLRVELNTGADIIDHINFTLAPGEILGLVGESGSGKTTLATALLAHARRGARIAAGRIQVADASLLELRGEALRQARGGLIGYVAQDPAQALNPALRIGPLLLETLHAHEPQLQKNAQQQRLQQTLIDVGLPGDAEFLRRFPHQLSGGQQQRVMLALAFVLRPRLIVLDEPTTALDVSTQAHILQTLRRLCKEQGVAAVYVSHDLAVIKDLVDRVMVMYAGRIVEVASRQRLFARPSHPYTLGLLAAIPDVARQHPLQAIPGHAPAPGQRPNGCAFAPRCPRRTAACEQAEPGLQTLEPHQQVACLHPQLEAPAPTAALQVRATRVDQAPLMAISNLNLTYDRQVLFDLALEVQAGECLAVVGESGSGKTSLARTLAGLGDNASGELSFEGQPLSLLARQRPGTTRHRIQYIFQNPYRALNPRQTVAQCLQAPLEHFFKLKGQACRARIEAALQRVALPVSVAAKYPHHLSGGERQRVAIARALVCEPSVLICDEVTSALDVSVQAAILALLKQLQGEGMTLVFVTHDLGVVRAIADRLVVIQQGRIVEQGPVDEVLDRPVDGYTQSLLAHTPRLAAAL</sequence>